<reference evidence="4 5" key="1">
    <citation type="journal article" date="2013" name="PLoS Pathog.">
        <title>Genomic analysis of the Kiwifruit pathogen Pseudomonas syringae pv. actinidiae provides insight into the origins of an emergent plant disease.</title>
        <authorList>
            <person name="McCann H.C."/>
            <person name="Rikkerink E.H."/>
            <person name="Bertels F."/>
            <person name="Fiers M."/>
            <person name="Lu A."/>
            <person name="Rees-George J."/>
            <person name="Andersen M.T."/>
            <person name="Gleave A.P."/>
            <person name="Haubold B."/>
            <person name="Wohlers M.W."/>
            <person name="Guttman D.S."/>
            <person name="Wang P.W."/>
            <person name="Straub C."/>
            <person name="Vanneste J.L."/>
            <person name="Rainey P.B."/>
            <person name="Templeton M.D."/>
        </authorList>
    </citation>
    <scope>NUCLEOTIDE SEQUENCE [LARGE SCALE GENOMIC DNA]</scope>
    <source>
        <strain evidence="4 5">ICMP 19096</strain>
    </source>
</reference>
<evidence type="ECO:0000259" key="3">
    <source>
        <dbReference type="Pfam" id="PF00384"/>
    </source>
</evidence>
<evidence type="ECO:0000256" key="1">
    <source>
        <dbReference type="ARBA" id="ARBA00022723"/>
    </source>
</evidence>
<keyword evidence="2" id="KW-0560">Oxidoreductase</keyword>
<dbReference type="GO" id="GO:0016020">
    <property type="term" value="C:membrane"/>
    <property type="evidence" value="ECO:0007669"/>
    <property type="project" value="TreeGrafter"/>
</dbReference>
<dbReference type="EMBL" id="AOKF01000803">
    <property type="protein sequence ID" value="EPN64815.1"/>
    <property type="molecule type" value="Genomic_DNA"/>
</dbReference>
<dbReference type="GO" id="GO:0046872">
    <property type="term" value="F:metal ion binding"/>
    <property type="evidence" value="ECO:0007669"/>
    <property type="project" value="UniProtKB-KW"/>
</dbReference>
<feature type="non-terminal residue" evidence="4">
    <location>
        <position position="1"/>
    </location>
</feature>
<evidence type="ECO:0000313" key="4">
    <source>
        <dbReference type="EMBL" id="EPN64815.1"/>
    </source>
</evidence>
<protein>
    <submittedName>
        <fullName evidence="4">Nitrate reductase</fullName>
    </submittedName>
</protein>
<accession>A0A656K136</accession>
<feature type="non-terminal residue" evidence="4">
    <location>
        <position position="186"/>
    </location>
</feature>
<dbReference type="PROSITE" id="PS00490">
    <property type="entry name" value="MOLYBDOPTERIN_PROK_2"/>
    <property type="match status" value="1"/>
</dbReference>
<evidence type="ECO:0000313" key="5">
    <source>
        <dbReference type="Proteomes" id="UP000018849"/>
    </source>
</evidence>
<dbReference type="PANTHER" id="PTHR43105">
    <property type="entry name" value="RESPIRATORY NITRATE REDUCTASE"/>
    <property type="match status" value="1"/>
</dbReference>
<dbReference type="Proteomes" id="UP000018849">
    <property type="component" value="Unassembled WGS sequence"/>
</dbReference>
<feature type="domain" description="Molybdopterin oxidoreductase" evidence="3">
    <location>
        <begin position="18"/>
        <end position="141"/>
    </location>
</feature>
<dbReference type="InterPro" id="IPR006656">
    <property type="entry name" value="Mopterin_OxRdtase"/>
</dbReference>
<keyword evidence="1" id="KW-0479">Metal-binding</keyword>
<dbReference type="PANTHER" id="PTHR43105:SF9">
    <property type="entry name" value="NADPH-FE(3+) OXIDOREDUCTASE SUBUNIT ALPHA"/>
    <property type="match status" value="1"/>
</dbReference>
<name>A0A656K136_PSESF</name>
<sequence length="186" mass="20643">SNLLPGHRDAANPEHRAEVAEYWGIDSLPATPGLSAIELFEQLQNGTIKALWIACTNPAQSLPDQNRIRQALDTCPFVVLQEAFKTTETARFADLLLPAASWGEKEGTVTNSERRISNVRKAIQAPGEARSDWAITVDFAQRLQKRLQPEAPALFDFQTPKALFDEFKGLTVGRDLDMSGIDRELI</sequence>
<proteinExistence type="predicted"/>
<dbReference type="SUPFAM" id="SSF53706">
    <property type="entry name" value="Formate dehydrogenase/DMSO reductase, domains 1-3"/>
    <property type="match status" value="1"/>
</dbReference>
<gene>
    <name evidence="4" type="ORF">A245_09636</name>
</gene>
<dbReference type="InterPro" id="IPR050123">
    <property type="entry name" value="Prok_molybdopt-oxidoreductase"/>
</dbReference>
<dbReference type="Pfam" id="PF00384">
    <property type="entry name" value="Molybdopterin"/>
    <property type="match status" value="1"/>
</dbReference>
<dbReference type="AlphaFoldDB" id="A0A656K136"/>
<dbReference type="InterPro" id="IPR006655">
    <property type="entry name" value="Mopterin_OxRdtase_prok_CS"/>
</dbReference>
<comment type="caution">
    <text evidence="4">The sequence shown here is derived from an EMBL/GenBank/DDBJ whole genome shotgun (WGS) entry which is preliminary data.</text>
</comment>
<dbReference type="GO" id="GO:0016491">
    <property type="term" value="F:oxidoreductase activity"/>
    <property type="evidence" value="ECO:0007669"/>
    <property type="project" value="UniProtKB-KW"/>
</dbReference>
<evidence type="ECO:0000256" key="2">
    <source>
        <dbReference type="ARBA" id="ARBA00023002"/>
    </source>
</evidence>
<dbReference type="Gene3D" id="3.40.50.740">
    <property type="match status" value="1"/>
</dbReference>
<organism evidence="4 5">
    <name type="scientific">Pseudomonas syringae pv. actinidiae ICMP 19096</name>
    <dbReference type="NCBI Taxonomy" id="1194405"/>
    <lineage>
        <taxon>Bacteria</taxon>
        <taxon>Pseudomonadati</taxon>
        <taxon>Pseudomonadota</taxon>
        <taxon>Gammaproteobacteria</taxon>
        <taxon>Pseudomonadales</taxon>
        <taxon>Pseudomonadaceae</taxon>
        <taxon>Pseudomonas</taxon>
        <taxon>Pseudomonas syringae</taxon>
    </lineage>
</organism>